<evidence type="ECO:0000256" key="2">
    <source>
        <dbReference type="ARBA" id="ARBA00009549"/>
    </source>
</evidence>
<dbReference type="PANTHER" id="PTHR21567:SF9">
    <property type="entry name" value="CLIP-ASSOCIATING PROTEIN"/>
    <property type="match status" value="1"/>
</dbReference>
<protein>
    <recommendedName>
        <fullName evidence="9">TOG domain-containing protein</fullName>
    </recommendedName>
</protein>
<dbReference type="GO" id="GO:0051301">
    <property type="term" value="P:cell division"/>
    <property type="evidence" value="ECO:0007669"/>
    <property type="project" value="UniProtKB-KW"/>
</dbReference>
<dbReference type="OrthoDB" id="46159at2759"/>
<dbReference type="Gene3D" id="1.25.10.10">
    <property type="entry name" value="Leucine-rich Repeat Variant"/>
    <property type="match status" value="2"/>
</dbReference>
<dbReference type="GeneID" id="54483747"/>
<dbReference type="GO" id="GO:0090307">
    <property type="term" value="P:mitotic spindle assembly"/>
    <property type="evidence" value="ECO:0007669"/>
    <property type="project" value="TreeGrafter"/>
</dbReference>
<feature type="compositionally biased region" description="Low complexity" evidence="8">
    <location>
        <begin position="1107"/>
        <end position="1121"/>
    </location>
</feature>
<sequence length="1219" mass="133113">MDELAQTVLMHLKRSSTPVDAKLTKFNELKSNIKHQRVPEAAQPIIFDCIKFAIGSQTSSSLISSGFSALGHLIKRLTLQNQDSAISSNAGRLFPALLDRLGDARESHRNAASQTIQELEPYCAIDVERLIRDTALVGTNARAKEAGMQWVVKMSQNGLAFKTYVPKLVANLEDPDGGVRDVAKTSIVELFRDAPDHAKSDLKKQMSKFAVRSSIVSGIVAQLGMGGQAEPAELHASTASVATHSSHSSSIYSHLQPDTGIAETLMSASVTSEAPSTSSDYQMEPAYAHTQRELEDMFRSMAPCFEGKESEGNWMQRDKNVMQIRRLNKGNSPSDYLPTFLAGVKSLLDGILKVANSLRTTMSTNGCQCIQELAKTLGPAMDNMVEILLQSFIKMTAATKKIAANNANTTVDVLFQNVSYNNRNLQHVWQACQDKNVQPRNFASGWLKTIIKKHAPHRSVFEHAGGLETVENCLKKGLQDPTPAVREGMRATYWIFAPVWPSKAVALKDGLEKKYKDALEKDPRNPNAPASANQSASFSKSVGPSGSRPNIRDAIAQQRKAAAQKLNAPDRPNSAMSTFSPAKVSSKGPDRTPSSLSNSRTARTTSTNSSSSTNTRPANRSQTTATATPGASGASGLMSAPMRRPRPPPRPATADPYASRRIKDTDTPNLSPTATPIRDTTTKKSANTKSAIRPRTPANTNRPSPTTSPSKVKAKVDSGLRRKVPNTESPQRHHGSSQNASPSKVDEEMTLVLPHGKMPASVARKRMEKPMSMDTGLMRAEEEELTIVKSDMMSHGSRLGTPGTMASPRGPYAQLNFGSPASSSRTPRRRSPERNTEKEQEEVKVYEDPFIGHEDAPMTEDEKPVLEELQLNEANIERSLDNATAMEDLSNGHVSNPKPILTEQDRAEVMRSRRLLVSGIERIHNRNLDAHGFRRLQELVKSNLDIWGESKFSELMLGLLDFLETPVENLKSEPLKAQNLKTQALAAARAMLTLHKAEARPYHPRALKSVLRARMAFEATAHITAELQRTADDIVRASLSPELLDSVLDFADSTAEASKSPENEVPGGLSPPLAPSEFPSRALTAALSTISQILILSAQPAPRPKSPVKSASRSPSKPAPRLTLSYTQTQRLGHTAVRFLADAEPDVRKANLEFCVALHEWFLNGAGVGGLSGASEKEREEAFWKILGLHKDGDGKEKNGVRDQSLNLITYYLARRSRT</sequence>
<evidence type="ECO:0000313" key="10">
    <source>
        <dbReference type="EMBL" id="KAF2760625.1"/>
    </source>
</evidence>
<evidence type="ECO:0000256" key="4">
    <source>
        <dbReference type="ARBA" id="ARBA00022618"/>
    </source>
</evidence>
<feature type="compositionally biased region" description="Basic and acidic residues" evidence="8">
    <location>
        <begin position="830"/>
        <end position="843"/>
    </location>
</feature>
<feature type="domain" description="TOG" evidence="9">
    <location>
        <begin position="286"/>
        <end position="528"/>
    </location>
</feature>
<comment type="function">
    <text evidence="7">Microtubule binding protein that promotes the stabilization of dynamic microtubules. Required for mitotic spindle formation.</text>
</comment>
<reference evidence="10" key="1">
    <citation type="journal article" date="2020" name="Stud. Mycol.">
        <title>101 Dothideomycetes genomes: a test case for predicting lifestyles and emergence of pathogens.</title>
        <authorList>
            <person name="Haridas S."/>
            <person name="Albert R."/>
            <person name="Binder M."/>
            <person name="Bloem J."/>
            <person name="Labutti K."/>
            <person name="Salamov A."/>
            <person name="Andreopoulos B."/>
            <person name="Baker S."/>
            <person name="Barry K."/>
            <person name="Bills G."/>
            <person name="Bluhm B."/>
            <person name="Cannon C."/>
            <person name="Castanera R."/>
            <person name="Culley D."/>
            <person name="Daum C."/>
            <person name="Ezra D."/>
            <person name="Gonzalez J."/>
            <person name="Henrissat B."/>
            <person name="Kuo A."/>
            <person name="Liang C."/>
            <person name="Lipzen A."/>
            <person name="Lutzoni F."/>
            <person name="Magnuson J."/>
            <person name="Mondo S."/>
            <person name="Nolan M."/>
            <person name="Ohm R."/>
            <person name="Pangilinan J."/>
            <person name="Park H.-J."/>
            <person name="Ramirez L."/>
            <person name="Alfaro M."/>
            <person name="Sun H."/>
            <person name="Tritt A."/>
            <person name="Yoshinaga Y."/>
            <person name="Zwiers L.-H."/>
            <person name="Turgeon B."/>
            <person name="Goodwin S."/>
            <person name="Spatafora J."/>
            <person name="Crous P."/>
            <person name="Grigoriev I."/>
        </authorList>
    </citation>
    <scope>NUCLEOTIDE SEQUENCE</scope>
    <source>
        <strain evidence="10">CBS 121739</strain>
    </source>
</reference>
<dbReference type="GO" id="GO:0005815">
    <property type="term" value="C:microtubule organizing center"/>
    <property type="evidence" value="ECO:0007669"/>
    <property type="project" value="TreeGrafter"/>
</dbReference>
<keyword evidence="11" id="KW-1185">Reference proteome</keyword>
<evidence type="ECO:0000256" key="6">
    <source>
        <dbReference type="ARBA" id="ARBA00022776"/>
    </source>
</evidence>
<dbReference type="SUPFAM" id="SSF48371">
    <property type="entry name" value="ARM repeat"/>
    <property type="match status" value="1"/>
</dbReference>
<evidence type="ECO:0000256" key="3">
    <source>
        <dbReference type="ARBA" id="ARBA00011375"/>
    </source>
</evidence>
<dbReference type="GO" id="GO:0005881">
    <property type="term" value="C:cytoplasmic microtubule"/>
    <property type="evidence" value="ECO:0007669"/>
    <property type="project" value="TreeGrafter"/>
</dbReference>
<dbReference type="GO" id="GO:0008017">
    <property type="term" value="F:microtubule binding"/>
    <property type="evidence" value="ECO:0007669"/>
    <property type="project" value="TreeGrafter"/>
</dbReference>
<feature type="compositionally biased region" description="Low complexity" evidence="8">
    <location>
        <begin position="552"/>
        <end position="565"/>
    </location>
</feature>
<comment type="subcellular location">
    <subcellularLocation>
        <location evidence="1">Cytoplasm</location>
        <location evidence="1">Cytoskeleton</location>
        <location evidence="1">Spindle</location>
    </subcellularLocation>
</comment>
<evidence type="ECO:0000256" key="7">
    <source>
        <dbReference type="ARBA" id="ARBA00024889"/>
    </source>
</evidence>
<dbReference type="PANTHER" id="PTHR21567">
    <property type="entry name" value="CLASP"/>
    <property type="match status" value="1"/>
</dbReference>
<comment type="subunit">
    <text evidence="3">Interacts with microtubules.</text>
</comment>
<dbReference type="AlphaFoldDB" id="A0A6A6WDH7"/>
<dbReference type="Proteomes" id="UP000799437">
    <property type="component" value="Unassembled WGS sequence"/>
</dbReference>
<gene>
    <name evidence="10" type="ORF">EJ05DRAFT_462711</name>
</gene>
<feature type="compositionally biased region" description="Polar residues" evidence="8">
    <location>
        <begin position="697"/>
        <end position="710"/>
    </location>
</feature>
<dbReference type="GO" id="GO:0060172">
    <property type="term" value="P:astral microtubule depolymerization"/>
    <property type="evidence" value="ECO:0007669"/>
    <property type="project" value="TreeGrafter"/>
</dbReference>
<dbReference type="Pfam" id="PF12348">
    <property type="entry name" value="CLASP_N"/>
    <property type="match status" value="2"/>
</dbReference>
<evidence type="ECO:0000256" key="5">
    <source>
        <dbReference type="ARBA" id="ARBA00022701"/>
    </source>
</evidence>
<dbReference type="InterPro" id="IPR024395">
    <property type="entry name" value="CLASP_N_dom"/>
</dbReference>
<keyword evidence="5" id="KW-0493">Microtubule</keyword>
<keyword evidence="6" id="KW-0498">Mitosis</keyword>
<dbReference type="InterPro" id="IPR011989">
    <property type="entry name" value="ARM-like"/>
</dbReference>
<feature type="domain" description="TOG" evidence="9">
    <location>
        <begin position="3"/>
        <end position="215"/>
    </location>
</feature>
<dbReference type="SMART" id="SM01349">
    <property type="entry name" value="TOG"/>
    <property type="match status" value="2"/>
</dbReference>
<keyword evidence="4" id="KW-0132">Cell division</keyword>
<feature type="region of interest" description="Disordered" evidence="8">
    <location>
        <begin position="520"/>
        <end position="746"/>
    </location>
</feature>
<feature type="region of interest" description="Disordered" evidence="8">
    <location>
        <begin position="795"/>
        <end position="843"/>
    </location>
</feature>
<accession>A0A6A6WDH7</accession>
<feature type="compositionally biased region" description="Low complexity" evidence="8">
    <location>
        <begin position="525"/>
        <end position="537"/>
    </location>
</feature>
<dbReference type="InterPro" id="IPR034085">
    <property type="entry name" value="TOG"/>
</dbReference>
<evidence type="ECO:0000313" key="11">
    <source>
        <dbReference type="Proteomes" id="UP000799437"/>
    </source>
</evidence>
<comment type="similarity">
    <text evidence="2">Belongs to the CLASP family.</text>
</comment>
<dbReference type="GO" id="GO:0005876">
    <property type="term" value="C:spindle microtubule"/>
    <property type="evidence" value="ECO:0007669"/>
    <property type="project" value="TreeGrafter"/>
</dbReference>
<feature type="region of interest" description="Disordered" evidence="8">
    <location>
        <begin position="1054"/>
        <end position="1075"/>
    </location>
</feature>
<proteinExistence type="inferred from homology"/>
<keyword evidence="6" id="KW-0131">Cell cycle</keyword>
<dbReference type="InterPro" id="IPR016024">
    <property type="entry name" value="ARM-type_fold"/>
</dbReference>
<dbReference type="RefSeq" id="XP_033603076.1">
    <property type="nucleotide sequence ID" value="XM_033742693.1"/>
</dbReference>
<evidence type="ECO:0000259" key="9">
    <source>
        <dbReference type="SMART" id="SM01349"/>
    </source>
</evidence>
<feature type="compositionally biased region" description="Polar residues" evidence="8">
    <location>
        <begin position="538"/>
        <end position="548"/>
    </location>
</feature>
<feature type="compositionally biased region" description="Low complexity" evidence="8">
    <location>
        <begin position="594"/>
        <end position="642"/>
    </location>
</feature>
<name>A0A6A6WDH7_9PEZI</name>
<organism evidence="10 11">
    <name type="scientific">Pseudovirgaria hyperparasitica</name>
    <dbReference type="NCBI Taxonomy" id="470096"/>
    <lineage>
        <taxon>Eukaryota</taxon>
        <taxon>Fungi</taxon>
        <taxon>Dikarya</taxon>
        <taxon>Ascomycota</taxon>
        <taxon>Pezizomycotina</taxon>
        <taxon>Dothideomycetes</taxon>
        <taxon>Dothideomycetes incertae sedis</taxon>
        <taxon>Acrospermales</taxon>
        <taxon>Acrospermaceae</taxon>
        <taxon>Pseudovirgaria</taxon>
    </lineage>
</organism>
<evidence type="ECO:0000256" key="8">
    <source>
        <dbReference type="SAM" id="MobiDB-lite"/>
    </source>
</evidence>
<feature type="region of interest" description="Disordered" evidence="8">
    <location>
        <begin position="1099"/>
        <end position="1127"/>
    </location>
</feature>
<dbReference type="EMBL" id="ML996568">
    <property type="protein sequence ID" value="KAF2760625.1"/>
    <property type="molecule type" value="Genomic_DNA"/>
</dbReference>
<evidence type="ECO:0000256" key="1">
    <source>
        <dbReference type="ARBA" id="ARBA00004186"/>
    </source>
</evidence>
<dbReference type="GO" id="GO:1990023">
    <property type="term" value="C:mitotic spindle midzone"/>
    <property type="evidence" value="ECO:0007669"/>
    <property type="project" value="TreeGrafter"/>
</dbReference>